<sequence>MKLSPAEMKVKIIGIVMAGATMKVNMVGGYSHKGGGYDGNGYSDVMILDMVIADLVAQQAWCFCWEHEELGRIEDIEKDKVEGKGEAQWASEI</sequence>
<protein>
    <submittedName>
        <fullName evidence="1">Uncharacterized protein</fullName>
    </submittedName>
</protein>
<evidence type="ECO:0000313" key="2">
    <source>
        <dbReference type="Proteomes" id="UP000467840"/>
    </source>
</evidence>
<organism evidence="1 2">
    <name type="scientific">Hevea brasiliensis</name>
    <name type="common">Para rubber tree</name>
    <name type="synonym">Siphonia brasiliensis</name>
    <dbReference type="NCBI Taxonomy" id="3981"/>
    <lineage>
        <taxon>Eukaryota</taxon>
        <taxon>Viridiplantae</taxon>
        <taxon>Streptophyta</taxon>
        <taxon>Embryophyta</taxon>
        <taxon>Tracheophyta</taxon>
        <taxon>Spermatophyta</taxon>
        <taxon>Magnoliopsida</taxon>
        <taxon>eudicotyledons</taxon>
        <taxon>Gunneridae</taxon>
        <taxon>Pentapetalae</taxon>
        <taxon>rosids</taxon>
        <taxon>fabids</taxon>
        <taxon>Malpighiales</taxon>
        <taxon>Euphorbiaceae</taxon>
        <taxon>Crotonoideae</taxon>
        <taxon>Micrandreae</taxon>
        <taxon>Hevea</taxon>
    </lineage>
</organism>
<comment type="caution">
    <text evidence="1">The sequence shown here is derived from an EMBL/GenBank/DDBJ whole genome shotgun (WGS) entry which is preliminary data.</text>
</comment>
<accession>A0A6A6LPA9</accession>
<dbReference type="EMBL" id="JAAGAX010000009">
    <property type="protein sequence ID" value="KAF2303270.1"/>
    <property type="molecule type" value="Genomic_DNA"/>
</dbReference>
<dbReference type="Proteomes" id="UP000467840">
    <property type="component" value="Chromosome 16"/>
</dbReference>
<name>A0A6A6LPA9_HEVBR</name>
<gene>
    <name evidence="1" type="ORF">GH714_016207</name>
</gene>
<keyword evidence="2" id="KW-1185">Reference proteome</keyword>
<evidence type="ECO:0000313" key="1">
    <source>
        <dbReference type="EMBL" id="KAF2303270.1"/>
    </source>
</evidence>
<proteinExistence type="predicted"/>
<reference evidence="1 2" key="1">
    <citation type="journal article" date="2020" name="Mol. Plant">
        <title>The Chromosome-Based Rubber Tree Genome Provides New Insights into Spurge Genome Evolution and Rubber Biosynthesis.</title>
        <authorList>
            <person name="Liu J."/>
            <person name="Shi C."/>
            <person name="Shi C.C."/>
            <person name="Li W."/>
            <person name="Zhang Q.J."/>
            <person name="Zhang Y."/>
            <person name="Li K."/>
            <person name="Lu H.F."/>
            <person name="Shi C."/>
            <person name="Zhu S.T."/>
            <person name="Xiao Z.Y."/>
            <person name="Nan H."/>
            <person name="Yue Y."/>
            <person name="Zhu X.G."/>
            <person name="Wu Y."/>
            <person name="Hong X.N."/>
            <person name="Fan G.Y."/>
            <person name="Tong Y."/>
            <person name="Zhang D."/>
            <person name="Mao C.L."/>
            <person name="Liu Y.L."/>
            <person name="Hao S.J."/>
            <person name="Liu W.Q."/>
            <person name="Lv M.Q."/>
            <person name="Zhang H.B."/>
            <person name="Liu Y."/>
            <person name="Hu-Tang G.R."/>
            <person name="Wang J.P."/>
            <person name="Wang J.H."/>
            <person name="Sun Y.H."/>
            <person name="Ni S.B."/>
            <person name="Chen W.B."/>
            <person name="Zhang X.C."/>
            <person name="Jiao Y.N."/>
            <person name="Eichler E.E."/>
            <person name="Li G.H."/>
            <person name="Liu X."/>
            <person name="Gao L.Z."/>
        </authorList>
    </citation>
    <scope>NUCLEOTIDE SEQUENCE [LARGE SCALE GENOMIC DNA]</scope>
    <source>
        <strain evidence="2">cv. GT1</strain>
        <tissue evidence="1">Leaf</tissue>
    </source>
</reference>
<dbReference type="AlphaFoldDB" id="A0A6A6LPA9"/>